<name>A0A196SIN8_BLAHN</name>
<dbReference type="OrthoDB" id="1158011at2759"/>
<protein>
    <submittedName>
        <fullName evidence="2">Ubiquitin-conjugating enzyme E2 J1</fullName>
    </submittedName>
</protein>
<dbReference type="InterPro" id="IPR050113">
    <property type="entry name" value="Ub_conjugating_enzyme"/>
</dbReference>
<dbReference type="SMART" id="SM00212">
    <property type="entry name" value="UBCc"/>
    <property type="match status" value="1"/>
</dbReference>
<accession>A0A196SIN8</accession>
<dbReference type="STRING" id="478820.A0A196SIN8"/>
<dbReference type="Gene3D" id="3.10.110.10">
    <property type="entry name" value="Ubiquitin Conjugating Enzyme"/>
    <property type="match status" value="1"/>
</dbReference>
<evidence type="ECO:0000313" key="2">
    <source>
        <dbReference type="EMBL" id="OAO16903.1"/>
    </source>
</evidence>
<dbReference type="CDD" id="cd23799">
    <property type="entry name" value="UBCc_UBE2J"/>
    <property type="match status" value="1"/>
</dbReference>
<dbReference type="InterPro" id="IPR000608">
    <property type="entry name" value="UBC"/>
</dbReference>
<dbReference type="Pfam" id="PF00179">
    <property type="entry name" value="UQ_con"/>
    <property type="match status" value="1"/>
</dbReference>
<feature type="domain" description="UBC core" evidence="1">
    <location>
        <begin position="9"/>
        <end position="164"/>
    </location>
</feature>
<gene>
    <name evidence="2" type="ORF">AV274_1346</name>
</gene>
<sequence>MSSPALQAKMAKRLQREIENSKKCTNPYIWYAPVSEDNLEWHFTIRGPDKSPFEGGLYHGKIVLPPNFPFSAPDFYFLTENGRYTINQKICLSISGYHNESWQPAITIETMVQMIQVFMEDYTDARRGISFIETSEETRRALAKKSVDYCCPKCGKVANLMRPL</sequence>
<keyword evidence="3" id="KW-1185">Reference proteome</keyword>
<dbReference type="SUPFAM" id="SSF54495">
    <property type="entry name" value="UBC-like"/>
    <property type="match status" value="1"/>
</dbReference>
<evidence type="ECO:0000259" key="1">
    <source>
        <dbReference type="PROSITE" id="PS50127"/>
    </source>
</evidence>
<dbReference type="Proteomes" id="UP000078348">
    <property type="component" value="Unassembled WGS sequence"/>
</dbReference>
<organism evidence="2 3">
    <name type="scientific">Blastocystis sp. subtype 1 (strain ATCC 50177 / NandII)</name>
    <dbReference type="NCBI Taxonomy" id="478820"/>
    <lineage>
        <taxon>Eukaryota</taxon>
        <taxon>Sar</taxon>
        <taxon>Stramenopiles</taxon>
        <taxon>Bigyra</taxon>
        <taxon>Opalozoa</taxon>
        <taxon>Opalinata</taxon>
        <taxon>Blastocystidae</taxon>
        <taxon>Blastocystis</taxon>
    </lineage>
</organism>
<dbReference type="AlphaFoldDB" id="A0A196SIN8"/>
<comment type="caution">
    <text evidence="2">The sequence shown here is derived from an EMBL/GenBank/DDBJ whole genome shotgun (WGS) entry which is preliminary data.</text>
</comment>
<reference evidence="2 3" key="1">
    <citation type="submission" date="2016-05" db="EMBL/GenBank/DDBJ databases">
        <title>Nuclear genome of Blastocystis sp. subtype 1 NandII.</title>
        <authorList>
            <person name="Gentekaki E."/>
            <person name="Curtis B."/>
            <person name="Stairs C."/>
            <person name="Eme L."/>
            <person name="Herman E."/>
            <person name="Klimes V."/>
            <person name="Arias M.C."/>
            <person name="Elias M."/>
            <person name="Hilliou F."/>
            <person name="Klute M."/>
            <person name="Malik S.-B."/>
            <person name="Pightling A."/>
            <person name="Rachubinski R."/>
            <person name="Salas D."/>
            <person name="Schlacht A."/>
            <person name="Suga H."/>
            <person name="Archibald J."/>
            <person name="Ball S.G."/>
            <person name="Clark G."/>
            <person name="Dacks J."/>
            <person name="Van Der Giezen M."/>
            <person name="Tsaousis A."/>
            <person name="Roger A."/>
        </authorList>
    </citation>
    <scope>NUCLEOTIDE SEQUENCE [LARGE SCALE GENOMIC DNA]</scope>
    <source>
        <strain evidence="3">ATCC 50177 / NandII</strain>
    </source>
</reference>
<evidence type="ECO:0000313" key="3">
    <source>
        <dbReference type="Proteomes" id="UP000078348"/>
    </source>
</evidence>
<proteinExistence type="predicted"/>
<dbReference type="InterPro" id="IPR016135">
    <property type="entry name" value="UBQ-conjugating_enzyme/RWD"/>
</dbReference>
<dbReference type="PANTHER" id="PTHR24067">
    <property type="entry name" value="UBIQUITIN-CONJUGATING ENZYME E2"/>
    <property type="match status" value="1"/>
</dbReference>
<dbReference type="PROSITE" id="PS50127">
    <property type="entry name" value="UBC_2"/>
    <property type="match status" value="1"/>
</dbReference>
<dbReference type="EMBL" id="LXWW01000054">
    <property type="protein sequence ID" value="OAO16903.1"/>
    <property type="molecule type" value="Genomic_DNA"/>
</dbReference>